<dbReference type="Proteomes" id="UP000887578">
    <property type="component" value="Unplaced"/>
</dbReference>
<evidence type="ECO:0000313" key="1">
    <source>
        <dbReference type="Proteomes" id="UP000887578"/>
    </source>
</evidence>
<accession>A0A914QDZ0</accession>
<evidence type="ECO:0000313" key="2">
    <source>
        <dbReference type="WBParaSite" id="PDA_v2.g27587.t1"/>
    </source>
</evidence>
<name>A0A914QDZ0_9BILA</name>
<sequence>MSNQCCSTSSILSNRKRKAAEEELSIVLSKKAHFYSTFLRQFFSLPNSIIYYIIMNPKSSAIYQKLIKTCKYFFTKNPLLIIQSLWYSNDQWEICNKVFGFKNLTCKVWITEALFMDLYDTKCAPRSILSSIVPQIFRCDVQNLTIMDQDIALNDLSLLLSFAEHITFVDVIVTDENNSIVGVENIVEVAAAAKNAKSFTIVKPTITPSTMKKLEKISFSPKFDHFSMKDIPETFDLEAFSIFMKVKKQNYFLCS</sequence>
<keyword evidence="1" id="KW-1185">Reference proteome</keyword>
<dbReference type="WBParaSite" id="PDA_v2.g27587.t1">
    <property type="protein sequence ID" value="PDA_v2.g27587.t1"/>
    <property type="gene ID" value="PDA_v2.g27587"/>
</dbReference>
<dbReference type="AlphaFoldDB" id="A0A914QDZ0"/>
<reference evidence="2" key="1">
    <citation type="submission" date="2022-11" db="UniProtKB">
        <authorList>
            <consortium name="WormBaseParasite"/>
        </authorList>
    </citation>
    <scope>IDENTIFICATION</scope>
</reference>
<protein>
    <submittedName>
        <fullName evidence="2">Uncharacterized protein</fullName>
    </submittedName>
</protein>
<proteinExistence type="predicted"/>
<organism evidence="1 2">
    <name type="scientific">Panagrolaimus davidi</name>
    <dbReference type="NCBI Taxonomy" id="227884"/>
    <lineage>
        <taxon>Eukaryota</taxon>
        <taxon>Metazoa</taxon>
        <taxon>Ecdysozoa</taxon>
        <taxon>Nematoda</taxon>
        <taxon>Chromadorea</taxon>
        <taxon>Rhabditida</taxon>
        <taxon>Tylenchina</taxon>
        <taxon>Panagrolaimomorpha</taxon>
        <taxon>Panagrolaimoidea</taxon>
        <taxon>Panagrolaimidae</taxon>
        <taxon>Panagrolaimus</taxon>
    </lineage>
</organism>